<sequence>MKQDAITPKHYKAGKVECIDALESATTHKQGIEAVCVANIIKYLWRYEAKGGVQDCKKAKWYLERLICHLETKEKSKDCVDCHADKSARNDRKTNAQAPKVDSSKNEQSNNSTPTTRRQDFGDKNGALRTRTRELPLAVMTAGRVKQSPFLAQKPTPKTRKEVLK</sequence>
<reference evidence="2 3" key="1">
    <citation type="submission" date="2019-09" db="EMBL/GenBank/DDBJ databases">
        <title>Draft genome sequence of various Type strains from the CCUG.</title>
        <authorList>
            <person name="Pineiro-Iglesias B."/>
            <person name="Tunovic T."/>
            <person name="Unosson C."/>
            <person name="Inganas E."/>
            <person name="Ohlen M."/>
            <person name="Cardew S."/>
            <person name="Jensie-Markopoulos S."/>
            <person name="Salva-Serra F."/>
            <person name="Jaen-Luchoro D."/>
            <person name="Karlsson R."/>
            <person name="Svensson-Stadler L."/>
            <person name="Chun J."/>
            <person name="Moore E."/>
        </authorList>
    </citation>
    <scope>NUCLEOTIDE SEQUENCE [LARGE SCALE GENOMIC DNA]</scope>
    <source>
        <strain evidence="2 3">CCUG 32756T</strain>
    </source>
</reference>
<dbReference type="EMBL" id="VXKE01000004">
    <property type="protein sequence ID" value="KAA8711133.1"/>
    <property type="molecule type" value="Genomic_DNA"/>
</dbReference>
<dbReference type="RefSeq" id="WP_150336705.1">
    <property type="nucleotide sequence ID" value="NZ_JAERIX010000025.1"/>
</dbReference>
<dbReference type="Proteomes" id="UP000323707">
    <property type="component" value="Unassembled WGS sequence"/>
</dbReference>
<feature type="region of interest" description="Disordered" evidence="1">
    <location>
        <begin position="85"/>
        <end position="165"/>
    </location>
</feature>
<name>A0A5M9QR41_9HELI</name>
<comment type="caution">
    <text evidence="2">The sequence shown here is derived from an EMBL/GenBank/DDBJ whole genome shotgun (WGS) entry which is preliminary data.</text>
</comment>
<evidence type="ECO:0000313" key="2">
    <source>
        <dbReference type="EMBL" id="KAA8711133.1"/>
    </source>
</evidence>
<evidence type="ECO:0000313" key="3">
    <source>
        <dbReference type="Proteomes" id="UP000323707"/>
    </source>
</evidence>
<accession>A0A5M9QR41</accession>
<feature type="compositionally biased region" description="Polar residues" evidence="1">
    <location>
        <begin position="106"/>
        <end position="116"/>
    </location>
</feature>
<dbReference type="AlphaFoldDB" id="A0A5M9QR41"/>
<organism evidence="2 3">
    <name type="scientific">Helicobacter canis</name>
    <dbReference type="NCBI Taxonomy" id="29419"/>
    <lineage>
        <taxon>Bacteria</taxon>
        <taxon>Pseudomonadati</taxon>
        <taxon>Campylobacterota</taxon>
        <taxon>Epsilonproteobacteria</taxon>
        <taxon>Campylobacterales</taxon>
        <taxon>Helicobacteraceae</taxon>
        <taxon>Helicobacter</taxon>
    </lineage>
</organism>
<proteinExistence type="predicted"/>
<feature type="compositionally biased region" description="Basic and acidic residues" evidence="1">
    <location>
        <begin position="85"/>
        <end position="94"/>
    </location>
</feature>
<evidence type="ECO:0000256" key="1">
    <source>
        <dbReference type="SAM" id="MobiDB-lite"/>
    </source>
</evidence>
<protein>
    <submittedName>
        <fullName evidence="2">DUF3310 domain-containing protein</fullName>
    </submittedName>
</protein>
<gene>
    <name evidence="2" type="ORF">F4V45_01240</name>
</gene>
<dbReference type="InterPro" id="IPR021739">
    <property type="entry name" value="SaV-like"/>
</dbReference>
<dbReference type="Pfam" id="PF11753">
    <property type="entry name" value="DUF3310"/>
    <property type="match status" value="1"/>
</dbReference>